<keyword evidence="2" id="KW-1133">Transmembrane helix</keyword>
<evidence type="ECO:0000256" key="2">
    <source>
        <dbReference type="SAM" id="Phobius"/>
    </source>
</evidence>
<protein>
    <recommendedName>
        <fullName evidence="3">DUF7847 domain-containing protein</fullName>
    </recommendedName>
</protein>
<comment type="caution">
    <text evidence="4">The sequence shown here is derived from an EMBL/GenBank/DDBJ whole genome shotgun (WGS) entry which is preliminary data.</text>
</comment>
<dbReference type="EMBL" id="JAAXLS010000035">
    <property type="protein sequence ID" value="NKQ57344.1"/>
    <property type="molecule type" value="Genomic_DNA"/>
</dbReference>
<dbReference type="Pfam" id="PF25231">
    <property type="entry name" value="DUF7847"/>
    <property type="match status" value="1"/>
</dbReference>
<keyword evidence="5" id="KW-1185">Reference proteome</keyword>
<feature type="transmembrane region" description="Helical" evidence="2">
    <location>
        <begin position="270"/>
        <end position="296"/>
    </location>
</feature>
<organism evidence="4 5">
    <name type="scientific">Amycolatopsis acididurans</name>
    <dbReference type="NCBI Taxonomy" id="2724524"/>
    <lineage>
        <taxon>Bacteria</taxon>
        <taxon>Bacillati</taxon>
        <taxon>Actinomycetota</taxon>
        <taxon>Actinomycetes</taxon>
        <taxon>Pseudonocardiales</taxon>
        <taxon>Pseudonocardiaceae</taxon>
        <taxon>Amycolatopsis</taxon>
    </lineage>
</organism>
<dbReference type="PANTHER" id="PTHR33133:SF1">
    <property type="entry name" value="EXPRESSED PROTEIN-RELATED"/>
    <property type="match status" value="1"/>
</dbReference>
<dbReference type="RefSeq" id="WP_168520371.1">
    <property type="nucleotide sequence ID" value="NZ_JAAXLS010000035.1"/>
</dbReference>
<feature type="transmembrane region" description="Helical" evidence="2">
    <location>
        <begin position="162"/>
        <end position="182"/>
    </location>
</feature>
<accession>A0ABX1JCA1</accession>
<keyword evidence="2" id="KW-0812">Transmembrane</keyword>
<gene>
    <name evidence="4" type="ORF">HFP15_31215</name>
</gene>
<feature type="transmembrane region" description="Helical" evidence="2">
    <location>
        <begin position="226"/>
        <end position="250"/>
    </location>
</feature>
<sequence>MTDDSGWTNPEQPRRDLPPAPPPGPDPRFGHGKPGVIPLRPLSVGEILDGSVTTMRRHPALVFGVSAVVAVISAALSLGANYLFLRNTPLPQPPGPAASQQEAMNYLSDVLRQTSTSLGVAAVILVITQTFLTGFMTVVAGKAVLGRPVTLREALGELWPRFLPLLGVTIVYTIIVAVASIFFIIPGIWLYVLFGLAAPALVLERGGIGTSLRRSRLLVQGMWWRVFGVMLLTTIASGIISFVIQIPFNLQTGIGSGGAELAGQSIGTQLLSALGTVIADTVVTPFVAGATVLLYIDQRMRKEGMDIQLARAAAE</sequence>
<feature type="transmembrane region" description="Helical" evidence="2">
    <location>
        <begin position="188"/>
        <end position="206"/>
    </location>
</feature>
<dbReference type="PANTHER" id="PTHR33133">
    <property type="entry name" value="OS08G0107100 PROTEIN-RELATED"/>
    <property type="match status" value="1"/>
</dbReference>
<proteinExistence type="predicted"/>
<feature type="transmembrane region" description="Helical" evidence="2">
    <location>
        <begin position="118"/>
        <end position="141"/>
    </location>
</feature>
<feature type="transmembrane region" description="Helical" evidence="2">
    <location>
        <begin position="60"/>
        <end position="84"/>
    </location>
</feature>
<evidence type="ECO:0000313" key="4">
    <source>
        <dbReference type="EMBL" id="NKQ57344.1"/>
    </source>
</evidence>
<evidence type="ECO:0000313" key="5">
    <source>
        <dbReference type="Proteomes" id="UP000715441"/>
    </source>
</evidence>
<feature type="domain" description="DUF7847" evidence="3">
    <location>
        <begin position="117"/>
        <end position="295"/>
    </location>
</feature>
<dbReference type="InterPro" id="IPR057169">
    <property type="entry name" value="DUF7847"/>
</dbReference>
<name>A0ABX1JCA1_9PSEU</name>
<evidence type="ECO:0000256" key="1">
    <source>
        <dbReference type="SAM" id="MobiDB-lite"/>
    </source>
</evidence>
<dbReference type="Proteomes" id="UP000715441">
    <property type="component" value="Unassembled WGS sequence"/>
</dbReference>
<feature type="region of interest" description="Disordered" evidence="1">
    <location>
        <begin position="1"/>
        <end position="35"/>
    </location>
</feature>
<reference evidence="4 5" key="1">
    <citation type="submission" date="2020-04" db="EMBL/GenBank/DDBJ databases">
        <title>Novel species.</title>
        <authorList>
            <person name="Teo W.F.A."/>
            <person name="Lipun K."/>
            <person name="Srisuk N."/>
            <person name="Duangmal K."/>
        </authorList>
    </citation>
    <scope>NUCLEOTIDE SEQUENCE [LARGE SCALE GENOMIC DNA]</scope>
    <source>
        <strain evidence="4 5">K13G38</strain>
    </source>
</reference>
<evidence type="ECO:0000259" key="3">
    <source>
        <dbReference type="Pfam" id="PF25231"/>
    </source>
</evidence>
<keyword evidence="2" id="KW-0472">Membrane</keyword>